<feature type="transmembrane region" description="Helical" evidence="6">
    <location>
        <begin position="135"/>
        <end position="155"/>
    </location>
</feature>
<feature type="transmembrane region" description="Helical" evidence="6">
    <location>
        <begin position="318"/>
        <end position="341"/>
    </location>
</feature>
<accession>A0ABU8XYU3</accession>
<protein>
    <submittedName>
        <fullName evidence="7">Oligosaccharide flippase family protein</fullName>
    </submittedName>
</protein>
<feature type="transmembrane region" description="Helical" evidence="6">
    <location>
        <begin position="239"/>
        <end position="263"/>
    </location>
</feature>
<evidence type="ECO:0000256" key="3">
    <source>
        <dbReference type="ARBA" id="ARBA00022692"/>
    </source>
</evidence>
<dbReference type="InterPro" id="IPR002797">
    <property type="entry name" value="Polysacc_synth"/>
</dbReference>
<dbReference type="RefSeq" id="WP_418161348.1">
    <property type="nucleotide sequence ID" value="NZ_JBBLZC010000028.1"/>
</dbReference>
<sequence length="406" mass="42303">MRATQRLLLLGAARGLASLLGFSGVFLVARRLGSEELGHWSLALAIQGHALHVAEFGLRSVATAAAAAAPEALPDLLRRYLGLRLLLAGLVLATVAVGAFWLRPEAAPLVLLATLAILPIALQLDWLALVDDRPFVAACPLVVRPLGFLLLLLGWPGDGGIFVVAGCYLASWWLAACLSWPALRRPWPAAAAGRPPSPRRLLVRGAPLMLVTLTNQAQLSADLLVAGWSLGASAAGDYWLASQIAVAALLFANAASQLALARLPARGHDPERFVRTLRGEARRLALVATPMALGLGLLGPALLPPLLGTEHAGAANALLWLLPWLLLQHATTLMQAALTALGAERLVLRGNLVLLLTLAPALGAAATAGALPAFALARSAAEIARAAVLLHGLGRRLFAQGLASFA</sequence>
<evidence type="ECO:0000256" key="6">
    <source>
        <dbReference type="SAM" id="Phobius"/>
    </source>
</evidence>
<comment type="caution">
    <text evidence="7">The sequence shown here is derived from an EMBL/GenBank/DDBJ whole genome shotgun (WGS) entry which is preliminary data.</text>
</comment>
<dbReference type="InterPro" id="IPR050833">
    <property type="entry name" value="Poly_Biosynth_Transport"/>
</dbReference>
<evidence type="ECO:0000313" key="7">
    <source>
        <dbReference type="EMBL" id="MEK0085499.1"/>
    </source>
</evidence>
<keyword evidence="4 6" id="KW-1133">Transmembrane helix</keyword>
<dbReference type="EMBL" id="JBBLZC010000028">
    <property type="protein sequence ID" value="MEK0085499.1"/>
    <property type="molecule type" value="Genomic_DNA"/>
</dbReference>
<keyword evidence="8" id="KW-1185">Reference proteome</keyword>
<feature type="transmembrane region" description="Helical" evidence="6">
    <location>
        <begin position="7"/>
        <end position="29"/>
    </location>
</feature>
<evidence type="ECO:0000256" key="5">
    <source>
        <dbReference type="ARBA" id="ARBA00023136"/>
    </source>
</evidence>
<feature type="transmembrane region" description="Helical" evidence="6">
    <location>
        <begin position="284"/>
        <end position="306"/>
    </location>
</feature>
<dbReference type="Proteomes" id="UP001375743">
    <property type="component" value="Unassembled WGS sequence"/>
</dbReference>
<keyword evidence="2" id="KW-1003">Cell membrane</keyword>
<dbReference type="PANTHER" id="PTHR30250">
    <property type="entry name" value="PST FAMILY PREDICTED COLANIC ACID TRANSPORTER"/>
    <property type="match status" value="1"/>
</dbReference>
<evidence type="ECO:0000256" key="1">
    <source>
        <dbReference type="ARBA" id="ARBA00004651"/>
    </source>
</evidence>
<keyword evidence="5 6" id="KW-0472">Membrane</keyword>
<feature type="transmembrane region" description="Helical" evidence="6">
    <location>
        <begin position="108"/>
        <end position="128"/>
    </location>
</feature>
<evidence type="ECO:0000256" key="2">
    <source>
        <dbReference type="ARBA" id="ARBA00022475"/>
    </source>
</evidence>
<gene>
    <name evidence="7" type="ORF">U1T56_20285</name>
</gene>
<proteinExistence type="predicted"/>
<keyword evidence="3 6" id="KW-0812">Transmembrane</keyword>
<feature type="transmembrane region" description="Helical" evidence="6">
    <location>
        <begin position="161"/>
        <end position="180"/>
    </location>
</feature>
<feature type="transmembrane region" description="Helical" evidence="6">
    <location>
        <begin position="353"/>
        <end position="375"/>
    </location>
</feature>
<dbReference type="PANTHER" id="PTHR30250:SF11">
    <property type="entry name" value="O-ANTIGEN TRANSPORTER-RELATED"/>
    <property type="match status" value="1"/>
</dbReference>
<feature type="transmembrane region" description="Helical" evidence="6">
    <location>
        <begin position="81"/>
        <end position="102"/>
    </location>
</feature>
<evidence type="ECO:0000313" key="8">
    <source>
        <dbReference type="Proteomes" id="UP001375743"/>
    </source>
</evidence>
<reference evidence="7 8" key="1">
    <citation type="submission" date="2024-01" db="EMBL/GenBank/DDBJ databases">
        <title>Multi-omics insights into the function and evolution of sodium benzoate biodegradation pathways in Benzoatithermus flavus gen. nov., sp. nov. from hot spring.</title>
        <authorList>
            <person name="Hu C.-J."/>
            <person name="Li W.-J."/>
        </authorList>
    </citation>
    <scope>NUCLEOTIDE SEQUENCE [LARGE SCALE GENOMIC DNA]</scope>
    <source>
        <strain evidence="7 8">SYSU G07066</strain>
    </source>
</reference>
<dbReference type="Pfam" id="PF01943">
    <property type="entry name" value="Polysacc_synt"/>
    <property type="match status" value="1"/>
</dbReference>
<comment type="subcellular location">
    <subcellularLocation>
        <location evidence="1">Cell membrane</location>
        <topology evidence="1">Multi-pass membrane protein</topology>
    </subcellularLocation>
</comment>
<evidence type="ECO:0000256" key="4">
    <source>
        <dbReference type="ARBA" id="ARBA00022989"/>
    </source>
</evidence>
<organism evidence="7 8">
    <name type="scientific">Benzoatithermus flavus</name>
    <dbReference type="NCBI Taxonomy" id="3108223"/>
    <lineage>
        <taxon>Bacteria</taxon>
        <taxon>Pseudomonadati</taxon>
        <taxon>Pseudomonadota</taxon>
        <taxon>Alphaproteobacteria</taxon>
        <taxon>Geminicoccales</taxon>
        <taxon>Geminicoccaceae</taxon>
        <taxon>Benzoatithermus</taxon>
    </lineage>
</organism>
<name>A0ABU8XYU3_9PROT</name>